<evidence type="ECO:0000256" key="4">
    <source>
        <dbReference type="ARBA" id="ARBA00022989"/>
    </source>
</evidence>
<feature type="transmembrane region" description="Helical" evidence="6">
    <location>
        <begin position="241"/>
        <end position="265"/>
    </location>
</feature>
<gene>
    <name evidence="7" type="ORF">JCM9152_3237</name>
</gene>
<sequence>MQEQQRMMKGLAFVSIAALIAKVLSAIYRVPFQNLAGDVGFYVYQQIYPLYGIAMVLSMYGLPVALSRKRVELLELGRKQEARQLTALFFYSLLLMVVLVWLFIYFKAGTIATIMGDEQLKEPLQAMSFILFVIPFLSVGRGYAQSEGELISTAVSHIGEQLIRVSVIIGVTIYFVYYGFDAYQIGAGAAYGSWIGAGCGVFLLLIMTRGHWFKQVWIFQLHSTSFKQLLPTCLSLVKHSFYICISVLVLILFQLVDALTIIRLLESSGMDSLTAYIEKAVYDRGQPLIQVGAVLTTTFTLALVPMMTRAVTAGKLKEAKRHQQTAFRLTFLIAGAATVGLFIIMNETNHMLFTDEKGSDVLRVLALVILLQSLFVTMSAIYQGYSFLHLPFIAVLVGLAIKVAGQFLFVTHFGVMGAAWSTVIGFVCMFVYLMYNGYKKGILSFGRIRSYCTILIVLIGLAVSSLAFKQWLNLFIQESNRLYDTLIAVSTSVVGMVVVMVTISLLPVFSKSEWGMVPVLNKVRTIVMKRR</sequence>
<feature type="transmembrane region" description="Helical" evidence="6">
    <location>
        <begin position="487"/>
        <end position="509"/>
    </location>
</feature>
<evidence type="ECO:0000256" key="2">
    <source>
        <dbReference type="ARBA" id="ARBA00022475"/>
    </source>
</evidence>
<evidence type="ECO:0000256" key="3">
    <source>
        <dbReference type="ARBA" id="ARBA00022692"/>
    </source>
</evidence>
<keyword evidence="2" id="KW-1003">Cell membrane</keyword>
<dbReference type="InterPro" id="IPR002797">
    <property type="entry name" value="Polysacc_synth"/>
</dbReference>
<dbReference type="GO" id="GO:0005886">
    <property type="term" value="C:plasma membrane"/>
    <property type="evidence" value="ECO:0007669"/>
    <property type="project" value="UniProtKB-SubCell"/>
</dbReference>
<feature type="transmembrane region" description="Helical" evidence="6">
    <location>
        <begin position="325"/>
        <end position="344"/>
    </location>
</feature>
<feature type="transmembrane region" description="Helical" evidence="6">
    <location>
        <begin position="285"/>
        <end position="304"/>
    </location>
</feature>
<keyword evidence="8" id="KW-1185">Reference proteome</keyword>
<feature type="transmembrane region" description="Helical" evidence="6">
    <location>
        <begin position="186"/>
        <end position="206"/>
    </location>
</feature>
<evidence type="ECO:0000313" key="7">
    <source>
        <dbReference type="EMBL" id="GAE31752.1"/>
    </source>
</evidence>
<feature type="transmembrane region" description="Helical" evidence="6">
    <location>
        <begin position="364"/>
        <end position="382"/>
    </location>
</feature>
<dbReference type="Proteomes" id="UP000018895">
    <property type="component" value="Unassembled WGS sequence"/>
</dbReference>
<dbReference type="InterPro" id="IPR050833">
    <property type="entry name" value="Poly_Biosynth_Transport"/>
</dbReference>
<organism evidence="7 8">
    <name type="scientific">Halalkalibacter hemicellulosilyticusJCM 9152</name>
    <dbReference type="NCBI Taxonomy" id="1236971"/>
    <lineage>
        <taxon>Bacteria</taxon>
        <taxon>Bacillati</taxon>
        <taxon>Bacillota</taxon>
        <taxon>Bacilli</taxon>
        <taxon>Bacillales</taxon>
        <taxon>Bacillaceae</taxon>
        <taxon>Halalkalibacter</taxon>
    </lineage>
</organism>
<comment type="subcellular location">
    <subcellularLocation>
        <location evidence="1">Cell membrane</location>
        <topology evidence="1">Multi-pass membrane protein</topology>
    </subcellularLocation>
</comment>
<feature type="transmembrane region" description="Helical" evidence="6">
    <location>
        <begin position="389"/>
        <end position="409"/>
    </location>
</feature>
<dbReference type="STRING" id="1236971.JCM9152_3237"/>
<keyword evidence="3 6" id="KW-0812">Transmembrane</keyword>
<evidence type="ECO:0000313" key="8">
    <source>
        <dbReference type="Proteomes" id="UP000018895"/>
    </source>
</evidence>
<keyword evidence="4 6" id="KW-1133">Transmembrane helix</keyword>
<comment type="caution">
    <text evidence="7">The sequence shown here is derived from an EMBL/GenBank/DDBJ whole genome shotgun (WGS) entry which is preliminary data.</text>
</comment>
<keyword evidence="5 6" id="KW-0472">Membrane</keyword>
<feature type="transmembrane region" description="Helical" evidence="6">
    <location>
        <begin position="448"/>
        <end position="467"/>
    </location>
</feature>
<feature type="transmembrane region" description="Helical" evidence="6">
    <location>
        <begin position="49"/>
        <end position="66"/>
    </location>
</feature>
<feature type="transmembrane region" description="Helical" evidence="6">
    <location>
        <begin position="87"/>
        <end position="106"/>
    </location>
</feature>
<feature type="transmembrane region" description="Helical" evidence="6">
    <location>
        <begin position="415"/>
        <end position="436"/>
    </location>
</feature>
<protein>
    <submittedName>
        <fullName evidence="7">Uncharacterized protein</fullName>
    </submittedName>
</protein>
<dbReference type="AlphaFoldDB" id="W4QIK4"/>
<dbReference type="InterPro" id="IPR024923">
    <property type="entry name" value="PG_synth_SpoVB"/>
</dbReference>
<evidence type="ECO:0000256" key="1">
    <source>
        <dbReference type="ARBA" id="ARBA00004651"/>
    </source>
</evidence>
<dbReference type="PANTHER" id="PTHR30250:SF29">
    <property type="entry name" value="POLYSACCHARIDE BIOSYNTHESIS PROTEIN C-TERMINAL DOMAIN-CONTAINING PROTEIN"/>
    <property type="match status" value="1"/>
</dbReference>
<dbReference type="CDD" id="cd13124">
    <property type="entry name" value="MATE_SpoVB_like"/>
    <property type="match status" value="1"/>
</dbReference>
<feature type="transmembrane region" description="Helical" evidence="6">
    <location>
        <begin position="163"/>
        <end position="180"/>
    </location>
</feature>
<accession>W4QIK4</accession>
<dbReference type="OrthoDB" id="9775950at2"/>
<dbReference type="EMBL" id="BAUU01000023">
    <property type="protein sequence ID" value="GAE31752.1"/>
    <property type="molecule type" value="Genomic_DNA"/>
</dbReference>
<proteinExistence type="predicted"/>
<feature type="transmembrane region" description="Helical" evidence="6">
    <location>
        <begin position="126"/>
        <end position="143"/>
    </location>
</feature>
<reference evidence="7" key="1">
    <citation type="journal article" date="2014" name="Genome Announc.">
        <title>Draft Genome Sequences of Three Alkaliphilic Bacillus Strains, Bacillus wakoensis JCM 9140T, Bacillus akibai JCM 9157T, and Bacillus hemicellulosilyticus JCM 9152T.</title>
        <authorList>
            <person name="Yuki M."/>
            <person name="Oshima K."/>
            <person name="Suda W."/>
            <person name="Oshida Y."/>
            <person name="Kitamura K."/>
            <person name="Iida T."/>
            <person name="Hattori M."/>
            <person name="Ohkuma M."/>
        </authorList>
    </citation>
    <scope>NUCLEOTIDE SEQUENCE [LARGE SCALE GENOMIC DNA]</scope>
    <source>
        <strain evidence="7">JCM 9152</strain>
    </source>
</reference>
<dbReference type="Pfam" id="PF01943">
    <property type="entry name" value="Polysacc_synt"/>
    <property type="match status" value="1"/>
</dbReference>
<evidence type="ECO:0000256" key="6">
    <source>
        <dbReference type="SAM" id="Phobius"/>
    </source>
</evidence>
<evidence type="ECO:0000256" key="5">
    <source>
        <dbReference type="ARBA" id="ARBA00023136"/>
    </source>
</evidence>
<dbReference type="PANTHER" id="PTHR30250">
    <property type="entry name" value="PST FAMILY PREDICTED COLANIC ACID TRANSPORTER"/>
    <property type="match status" value="1"/>
</dbReference>
<dbReference type="RefSeq" id="WP_035345805.1">
    <property type="nucleotide sequence ID" value="NZ_BAUU01000023.1"/>
</dbReference>
<name>W4QIK4_9BACI</name>